<evidence type="ECO:0008006" key="3">
    <source>
        <dbReference type="Google" id="ProtNLM"/>
    </source>
</evidence>
<evidence type="ECO:0000313" key="2">
    <source>
        <dbReference type="Proteomes" id="UP000799424"/>
    </source>
</evidence>
<accession>A0A6A6ZXY5</accession>
<dbReference type="SUPFAM" id="SSF53335">
    <property type="entry name" value="S-adenosyl-L-methionine-dependent methyltransferases"/>
    <property type="match status" value="1"/>
</dbReference>
<dbReference type="OrthoDB" id="417697at2759"/>
<keyword evidence="2" id="KW-1185">Reference proteome</keyword>
<name>A0A6A6ZXY5_9PLEO</name>
<reference evidence="1" key="1">
    <citation type="journal article" date="2020" name="Stud. Mycol.">
        <title>101 Dothideomycetes genomes: a test case for predicting lifestyles and emergence of pathogens.</title>
        <authorList>
            <person name="Haridas S."/>
            <person name="Albert R."/>
            <person name="Binder M."/>
            <person name="Bloem J."/>
            <person name="Labutti K."/>
            <person name="Salamov A."/>
            <person name="Andreopoulos B."/>
            <person name="Baker S."/>
            <person name="Barry K."/>
            <person name="Bills G."/>
            <person name="Bluhm B."/>
            <person name="Cannon C."/>
            <person name="Castanera R."/>
            <person name="Culley D."/>
            <person name="Daum C."/>
            <person name="Ezra D."/>
            <person name="Gonzalez J."/>
            <person name="Henrissat B."/>
            <person name="Kuo A."/>
            <person name="Liang C."/>
            <person name="Lipzen A."/>
            <person name="Lutzoni F."/>
            <person name="Magnuson J."/>
            <person name="Mondo S."/>
            <person name="Nolan M."/>
            <person name="Ohm R."/>
            <person name="Pangilinan J."/>
            <person name="Park H.-J."/>
            <person name="Ramirez L."/>
            <person name="Alfaro M."/>
            <person name="Sun H."/>
            <person name="Tritt A."/>
            <person name="Yoshinaga Y."/>
            <person name="Zwiers L.-H."/>
            <person name="Turgeon B."/>
            <person name="Goodwin S."/>
            <person name="Spatafora J."/>
            <person name="Crous P."/>
            <person name="Grigoriev I."/>
        </authorList>
    </citation>
    <scope>NUCLEOTIDE SEQUENCE</scope>
    <source>
        <strain evidence="1">CBS 113818</strain>
    </source>
</reference>
<feature type="non-terminal residue" evidence="1">
    <location>
        <position position="1"/>
    </location>
</feature>
<proteinExistence type="predicted"/>
<organism evidence="1 2">
    <name type="scientific">Ophiobolus disseminans</name>
    <dbReference type="NCBI Taxonomy" id="1469910"/>
    <lineage>
        <taxon>Eukaryota</taxon>
        <taxon>Fungi</taxon>
        <taxon>Dikarya</taxon>
        <taxon>Ascomycota</taxon>
        <taxon>Pezizomycotina</taxon>
        <taxon>Dothideomycetes</taxon>
        <taxon>Pleosporomycetidae</taxon>
        <taxon>Pleosporales</taxon>
        <taxon>Pleosporineae</taxon>
        <taxon>Phaeosphaeriaceae</taxon>
        <taxon>Ophiobolus</taxon>
    </lineage>
</organism>
<sequence>RHSRPASAYYRHYLLHPSVPLSPPQSLRIADLGAGTGMWVSELAAASPHASFAAFDISAAQYSTASIVLPNVEWREHVGFEAFSEEYERRFDLI</sequence>
<dbReference type="Gene3D" id="3.40.50.150">
    <property type="entry name" value="Vaccinia Virus protein VP39"/>
    <property type="match status" value="1"/>
</dbReference>
<dbReference type="CDD" id="cd02440">
    <property type="entry name" value="AdoMet_MTases"/>
    <property type="match status" value="1"/>
</dbReference>
<dbReference type="InterPro" id="IPR029063">
    <property type="entry name" value="SAM-dependent_MTases_sf"/>
</dbReference>
<evidence type="ECO:0000313" key="1">
    <source>
        <dbReference type="EMBL" id="KAF2825267.1"/>
    </source>
</evidence>
<gene>
    <name evidence="1" type="ORF">CC86DRAFT_419118</name>
</gene>
<dbReference type="Proteomes" id="UP000799424">
    <property type="component" value="Unassembled WGS sequence"/>
</dbReference>
<dbReference type="EMBL" id="MU006228">
    <property type="protein sequence ID" value="KAF2825267.1"/>
    <property type="molecule type" value="Genomic_DNA"/>
</dbReference>
<dbReference type="AlphaFoldDB" id="A0A6A6ZXY5"/>
<protein>
    <recommendedName>
        <fullName evidence="3">Methyltransferase domain-containing protein</fullName>
    </recommendedName>
</protein>